<feature type="compositionally biased region" description="Polar residues" evidence="1">
    <location>
        <begin position="13"/>
        <end position="22"/>
    </location>
</feature>
<keyword evidence="3" id="KW-1185">Reference proteome</keyword>
<sequence>MDQIMGKPASDLEPSTPSNGAQLSLPDAMHQPITAQVQAVLKVIQENVSGIHPRTEEPFELTLSRQAWLELQRNPDFDLCIEQKQFPVSYDSSTAVLTIMPPPLFMHRAILGFLSEVGSGARSKSNEKAQMSIVQNLYVDNFEGPYASSAKQPDLVINWGKDLHQPHTVVEVGKSQSLECLRGLVPLYLTGNPTIQRVVLVKIMETPAYASSSRLPIHVTSAQDLRRDEVTGAIFYGDIQLVGEVKFRWEVWERVNGQPTTTFEEEFGYGELPCRPLPIFKIDAAGMEATVQPAAMKDFWDCTWNPATLMDAVRRARC</sequence>
<evidence type="ECO:0000313" key="2">
    <source>
        <dbReference type="EMBL" id="OAP63838.1"/>
    </source>
</evidence>
<feature type="region of interest" description="Disordered" evidence="1">
    <location>
        <begin position="1"/>
        <end position="25"/>
    </location>
</feature>
<accession>A0A178ZVM4</accession>
<protein>
    <recommendedName>
        <fullName evidence="4">Restriction endonuclease domain-containing protein</fullName>
    </recommendedName>
</protein>
<evidence type="ECO:0008006" key="4">
    <source>
        <dbReference type="Google" id="ProtNLM"/>
    </source>
</evidence>
<proteinExistence type="predicted"/>
<name>A0A178ZVM4_9EURO</name>
<organism evidence="2 3">
    <name type="scientific">Fonsecaea erecta</name>
    <dbReference type="NCBI Taxonomy" id="1367422"/>
    <lineage>
        <taxon>Eukaryota</taxon>
        <taxon>Fungi</taxon>
        <taxon>Dikarya</taxon>
        <taxon>Ascomycota</taxon>
        <taxon>Pezizomycotina</taxon>
        <taxon>Eurotiomycetes</taxon>
        <taxon>Chaetothyriomycetidae</taxon>
        <taxon>Chaetothyriales</taxon>
        <taxon>Herpotrichiellaceae</taxon>
        <taxon>Fonsecaea</taxon>
    </lineage>
</organism>
<dbReference type="Proteomes" id="UP000078343">
    <property type="component" value="Unassembled WGS sequence"/>
</dbReference>
<dbReference type="OrthoDB" id="76567at2759"/>
<dbReference type="AlphaFoldDB" id="A0A178ZVM4"/>
<dbReference type="RefSeq" id="XP_018697205.1">
    <property type="nucleotide sequence ID" value="XM_018834581.1"/>
</dbReference>
<gene>
    <name evidence="2" type="ORF">AYL99_03065</name>
</gene>
<evidence type="ECO:0000256" key="1">
    <source>
        <dbReference type="SAM" id="MobiDB-lite"/>
    </source>
</evidence>
<evidence type="ECO:0000313" key="3">
    <source>
        <dbReference type="Proteomes" id="UP000078343"/>
    </source>
</evidence>
<dbReference type="GeneID" id="30007235"/>
<dbReference type="EMBL" id="LVYI01000002">
    <property type="protein sequence ID" value="OAP63838.1"/>
    <property type="molecule type" value="Genomic_DNA"/>
</dbReference>
<reference evidence="2 3" key="1">
    <citation type="submission" date="2016-04" db="EMBL/GenBank/DDBJ databases">
        <title>Draft genome of Fonsecaea erecta CBS 125763.</title>
        <authorList>
            <person name="Weiss V.A."/>
            <person name="Vicente V.A."/>
            <person name="Raittz R.T."/>
            <person name="Moreno L.F."/>
            <person name="De Souza E.M."/>
            <person name="Pedrosa F.O."/>
            <person name="Steffens M.B."/>
            <person name="Faoro H."/>
            <person name="Tadra-Sfeir M.Z."/>
            <person name="Najafzadeh M.J."/>
            <person name="Felipe M.S."/>
            <person name="Teixeira M."/>
            <person name="Sun J."/>
            <person name="Xi L."/>
            <person name="Gomes R."/>
            <person name="De Azevedo C.M."/>
            <person name="Salgado C.G."/>
            <person name="Da Silva M.B."/>
            <person name="Nascimento M.F."/>
            <person name="Queiroz-Telles F."/>
            <person name="Attili D.S."/>
            <person name="Gorbushina A."/>
        </authorList>
    </citation>
    <scope>NUCLEOTIDE SEQUENCE [LARGE SCALE GENOMIC DNA]</scope>
    <source>
        <strain evidence="2 3">CBS 125763</strain>
    </source>
</reference>
<comment type="caution">
    <text evidence="2">The sequence shown here is derived from an EMBL/GenBank/DDBJ whole genome shotgun (WGS) entry which is preliminary data.</text>
</comment>